<evidence type="ECO:0000256" key="1">
    <source>
        <dbReference type="SAM" id="MobiDB-lite"/>
    </source>
</evidence>
<keyword evidence="2" id="KW-0812">Transmembrane</keyword>
<evidence type="ECO:0000313" key="3">
    <source>
        <dbReference type="EMBL" id="MFI7438866.1"/>
    </source>
</evidence>
<keyword evidence="2" id="KW-1133">Transmembrane helix</keyword>
<feature type="region of interest" description="Disordered" evidence="1">
    <location>
        <begin position="129"/>
        <end position="151"/>
    </location>
</feature>
<evidence type="ECO:0000256" key="2">
    <source>
        <dbReference type="SAM" id="Phobius"/>
    </source>
</evidence>
<dbReference type="RefSeq" id="WP_397018410.1">
    <property type="nucleotide sequence ID" value="NZ_JBITMB010000001.1"/>
</dbReference>
<organism evidence="3 4">
    <name type="scientific">Nonomuraea indica</name>
    <dbReference type="NCBI Taxonomy" id="1581193"/>
    <lineage>
        <taxon>Bacteria</taxon>
        <taxon>Bacillati</taxon>
        <taxon>Actinomycetota</taxon>
        <taxon>Actinomycetes</taxon>
        <taxon>Streptosporangiales</taxon>
        <taxon>Streptosporangiaceae</taxon>
        <taxon>Nonomuraea</taxon>
    </lineage>
</organism>
<sequence>MAIPLSWAQRGGDVEEIRVAVLFGLDLGQLVTVPLGLLVGAVLVARKAWTRPPGYLLAAVTIAFGVIVATQAWATTTWAEGRPSGTGDPDAELVLGMLNVLAGAFTTLVGGAIALIRWSGWEGHVASARQTSARRDRRGRRKPPHVSWHFP</sequence>
<keyword evidence="4" id="KW-1185">Reference proteome</keyword>
<feature type="transmembrane region" description="Helical" evidence="2">
    <location>
        <begin position="55"/>
        <end position="74"/>
    </location>
</feature>
<evidence type="ECO:0000313" key="4">
    <source>
        <dbReference type="Proteomes" id="UP001612928"/>
    </source>
</evidence>
<dbReference type="EMBL" id="JBITMB010000001">
    <property type="protein sequence ID" value="MFI7438866.1"/>
    <property type="molecule type" value="Genomic_DNA"/>
</dbReference>
<keyword evidence="2" id="KW-0472">Membrane</keyword>
<gene>
    <name evidence="3" type="ORF">ACIBP5_02745</name>
</gene>
<protein>
    <submittedName>
        <fullName evidence="3">Uncharacterized protein</fullName>
    </submittedName>
</protein>
<feature type="transmembrane region" description="Helical" evidence="2">
    <location>
        <begin position="94"/>
        <end position="116"/>
    </location>
</feature>
<comment type="caution">
    <text evidence="3">The sequence shown here is derived from an EMBL/GenBank/DDBJ whole genome shotgun (WGS) entry which is preliminary data.</text>
</comment>
<name>A0ABW7ZYK4_9ACTN</name>
<reference evidence="3 4" key="1">
    <citation type="submission" date="2024-10" db="EMBL/GenBank/DDBJ databases">
        <title>The Natural Products Discovery Center: Release of the First 8490 Sequenced Strains for Exploring Actinobacteria Biosynthetic Diversity.</title>
        <authorList>
            <person name="Kalkreuter E."/>
            <person name="Kautsar S.A."/>
            <person name="Yang D."/>
            <person name="Bader C.D."/>
            <person name="Teijaro C.N."/>
            <person name="Fluegel L."/>
            <person name="Davis C.M."/>
            <person name="Simpson J.R."/>
            <person name="Lauterbach L."/>
            <person name="Steele A.D."/>
            <person name="Gui C."/>
            <person name="Meng S."/>
            <person name="Li G."/>
            <person name="Viehrig K."/>
            <person name="Ye F."/>
            <person name="Su P."/>
            <person name="Kiefer A.F."/>
            <person name="Nichols A."/>
            <person name="Cepeda A.J."/>
            <person name="Yan W."/>
            <person name="Fan B."/>
            <person name="Jiang Y."/>
            <person name="Adhikari A."/>
            <person name="Zheng C.-J."/>
            <person name="Schuster L."/>
            <person name="Cowan T.M."/>
            <person name="Smanski M.J."/>
            <person name="Chevrette M.G."/>
            <person name="De Carvalho L.P.S."/>
            <person name="Shen B."/>
        </authorList>
    </citation>
    <scope>NUCLEOTIDE SEQUENCE [LARGE SCALE GENOMIC DNA]</scope>
    <source>
        <strain evidence="3 4">NPDC049503</strain>
    </source>
</reference>
<feature type="transmembrane region" description="Helical" evidence="2">
    <location>
        <begin position="20"/>
        <end position="43"/>
    </location>
</feature>
<proteinExistence type="predicted"/>
<accession>A0ABW7ZYK4</accession>
<feature type="compositionally biased region" description="Basic residues" evidence="1">
    <location>
        <begin position="135"/>
        <end position="144"/>
    </location>
</feature>
<dbReference type="Proteomes" id="UP001612928">
    <property type="component" value="Unassembled WGS sequence"/>
</dbReference>